<evidence type="ECO:0000313" key="3">
    <source>
        <dbReference type="Proteomes" id="UP000245362"/>
    </source>
</evidence>
<dbReference type="RefSeq" id="WP_109319762.1">
    <property type="nucleotide sequence ID" value="NZ_QFWT01000004.1"/>
</dbReference>
<evidence type="ECO:0000313" key="2">
    <source>
        <dbReference type="EMBL" id="PWI33782.1"/>
    </source>
</evidence>
<dbReference type="Proteomes" id="UP000245362">
    <property type="component" value="Unassembled WGS sequence"/>
</dbReference>
<organism evidence="2 3">
    <name type="scientific">Vibrio albus</name>
    <dbReference type="NCBI Taxonomy" id="2200953"/>
    <lineage>
        <taxon>Bacteria</taxon>
        <taxon>Pseudomonadati</taxon>
        <taxon>Pseudomonadota</taxon>
        <taxon>Gammaproteobacteria</taxon>
        <taxon>Vibrionales</taxon>
        <taxon>Vibrionaceae</taxon>
        <taxon>Vibrio</taxon>
    </lineage>
</organism>
<keyword evidence="1" id="KW-0732">Signal</keyword>
<reference evidence="2 3" key="1">
    <citation type="submission" date="2018-05" db="EMBL/GenBank/DDBJ databases">
        <title>Vibrio limimaris sp. nov., isolated from marine sediment.</title>
        <authorList>
            <person name="Li C.-M."/>
        </authorList>
    </citation>
    <scope>NUCLEOTIDE SEQUENCE [LARGE SCALE GENOMIC DNA]</scope>
    <source>
        <strain evidence="2 3">E4404</strain>
    </source>
</reference>
<protein>
    <submittedName>
        <fullName evidence="2">Porin</fullName>
    </submittedName>
</protein>
<accession>A0A2U3BAG2</accession>
<dbReference type="OrthoDB" id="5622860at2"/>
<keyword evidence="3" id="KW-1185">Reference proteome</keyword>
<dbReference type="AlphaFoldDB" id="A0A2U3BAG2"/>
<gene>
    <name evidence="2" type="ORF">DI392_08905</name>
</gene>
<feature type="signal peptide" evidence="1">
    <location>
        <begin position="1"/>
        <end position="24"/>
    </location>
</feature>
<name>A0A2U3BAG2_9VIBR</name>
<evidence type="ECO:0000256" key="1">
    <source>
        <dbReference type="SAM" id="SignalP"/>
    </source>
</evidence>
<feature type="chain" id="PRO_5015552353" evidence="1">
    <location>
        <begin position="25"/>
        <end position="328"/>
    </location>
</feature>
<comment type="caution">
    <text evidence="2">The sequence shown here is derived from an EMBL/GenBank/DDBJ whole genome shotgun (WGS) entry which is preliminary data.</text>
</comment>
<dbReference type="InterPro" id="IPR023614">
    <property type="entry name" value="Porin_dom_sf"/>
</dbReference>
<dbReference type="EMBL" id="QFWT01000004">
    <property type="protein sequence ID" value="PWI33782.1"/>
    <property type="molecule type" value="Genomic_DNA"/>
</dbReference>
<dbReference type="SUPFAM" id="SSF56935">
    <property type="entry name" value="Porins"/>
    <property type="match status" value="1"/>
</dbReference>
<proteinExistence type="predicted"/>
<dbReference type="Gene3D" id="2.40.160.10">
    <property type="entry name" value="Porin"/>
    <property type="match status" value="1"/>
</dbReference>
<dbReference type="Pfam" id="PF16966">
    <property type="entry name" value="Porin_8"/>
    <property type="match status" value="1"/>
</dbReference>
<dbReference type="InterPro" id="IPR016963">
    <property type="entry name" value="Glycoporin_RafY"/>
</dbReference>
<sequence>MKASGILKLSTLTLLTSMALGAQAGTTVSNEMGTFAISGDVEFNNDVRNTETATTDKTNYDQNGRLLVGVSGMRDVGADNYISANAQILLNMSGDVSADDAWIAMGAKQDWELKLGRFEAYNLFPAGQDTYLNHAAGVDVYTTSYARGRSANGQINLAKTMDKVYFEVSANFMPAGAADDNAVFLRPVVALSLTDSLKLSAGAELNATSDDNDAANDFTGYGATLNYAADSVSVNVSYAAREFDTDDKDDMTYGANAQFGNAFIGYVHAENDGTDSSNDEVNTVYASYKFANVMDVEDLALYLGAYSSETKEADNKDNGARLRVKYIF</sequence>